<dbReference type="NCBIfam" id="TIGR00589">
    <property type="entry name" value="ogt"/>
    <property type="match status" value="1"/>
</dbReference>
<dbReference type="GO" id="GO:0032259">
    <property type="term" value="P:methylation"/>
    <property type="evidence" value="ECO:0007669"/>
    <property type="project" value="UniProtKB-KW"/>
</dbReference>
<sequence>MSSPLGTLWLGDYQNRLCFIQFTPEGELYTHLNRLVKKLNATLCEKETPLLLEAKRQLTAYFNKESKSFSLPLFLEGTDFQKKVWQALMTIPYGKTCSYQDIARKVGNINAVRAVGGANNANLLPIVIPCHRVIQKNGGLGGYDCGTSLKQFLLDLERSA</sequence>
<dbReference type="InterPro" id="IPR023546">
    <property type="entry name" value="MGMT"/>
</dbReference>
<dbReference type="EC" id="2.1.1.63" evidence="9"/>
<comment type="function">
    <text evidence="9">Involved in the cellular defense against the biological effects of O6-methylguanine (O6-MeG) and O4-methylthymine (O4-MeT) in DNA. Repairs the methylated nucleobase in DNA by stoichiometrically transferring the methyl group to a cysteine residue in the enzyme. This is a suicide reaction: the enzyme is irreversibly inactivated.</text>
</comment>
<dbReference type="InterPro" id="IPR036217">
    <property type="entry name" value="MethylDNA_cys_MeTrfase_DNAb"/>
</dbReference>
<reference evidence="12 13" key="1">
    <citation type="submission" date="2018-12" db="EMBL/GenBank/DDBJ databases">
        <authorList>
            <consortium name="Pathogen Informatics"/>
        </authorList>
    </citation>
    <scope>NUCLEOTIDE SEQUENCE [LARGE SCALE GENOMIC DNA]</scope>
    <source>
        <strain evidence="12 13">NCTC12871</strain>
    </source>
</reference>
<protein>
    <recommendedName>
        <fullName evidence="9">Methylated-DNA--protein-cysteine methyltransferase</fullName>
        <ecNumber evidence="9">2.1.1.63</ecNumber>
    </recommendedName>
    <alternativeName>
        <fullName evidence="9">6-O-methylguanine-DNA methyltransferase</fullName>
        <shortName evidence="9">MGMT</shortName>
    </alternativeName>
    <alternativeName>
        <fullName evidence="9">O-6-methylguanine-DNA-alkyltransferase</fullName>
    </alternativeName>
</protein>
<dbReference type="HAMAP" id="MF_00772">
    <property type="entry name" value="OGT"/>
    <property type="match status" value="1"/>
</dbReference>
<dbReference type="SUPFAM" id="SSF53155">
    <property type="entry name" value="Methylated DNA-protein cysteine methyltransferase domain"/>
    <property type="match status" value="1"/>
</dbReference>
<dbReference type="AlphaFoldDB" id="A0A448TT36"/>
<keyword evidence="4 9" id="KW-0489">Methyltransferase</keyword>
<dbReference type="InterPro" id="IPR008332">
    <property type="entry name" value="MethylG_MeTrfase_N"/>
</dbReference>
<evidence type="ECO:0000256" key="2">
    <source>
        <dbReference type="ARBA" id="ARBA00008711"/>
    </source>
</evidence>
<evidence type="ECO:0000313" key="12">
    <source>
        <dbReference type="EMBL" id="VEJ09197.1"/>
    </source>
</evidence>
<dbReference type="InterPro" id="IPR036388">
    <property type="entry name" value="WH-like_DNA-bd_sf"/>
</dbReference>
<comment type="similarity">
    <text evidence="2 9">Belongs to the MGMT family.</text>
</comment>
<comment type="subcellular location">
    <subcellularLocation>
        <location evidence="9">Cytoplasm</location>
    </subcellularLocation>
</comment>
<evidence type="ECO:0000256" key="3">
    <source>
        <dbReference type="ARBA" id="ARBA00022490"/>
    </source>
</evidence>
<dbReference type="InterPro" id="IPR001497">
    <property type="entry name" value="MethylDNA_cys_MeTrfase_AS"/>
</dbReference>
<evidence type="ECO:0000256" key="7">
    <source>
        <dbReference type="ARBA" id="ARBA00023204"/>
    </source>
</evidence>
<dbReference type="PANTHER" id="PTHR10815:SF5">
    <property type="entry name" value="METHYLATED-DNA--PROTEIN-CYSTEINE METHYLTRANSFERASE"/>
    <property type="match status" value="1"/>
</dbReference>
<dbReference type="Gene3D" id="1.10.10.10">
    <property type="entry name" value="Winged helix-like DNA-binding domain superfamily/Winged helix DNA-binding domain"/>
    <property type="match status" value="1"/>
</dbReference>
<dbReference type="GO" id="GO:0006307">
    <property type="term" value="P:DNA alkylation repair"/>
    <property type="evidence" value="ECO:0007669"/>
    <property type="project" value="UniProtKB-UniRule"/>
</dbReference>
<keyword evidence="13" id="KW-1185">Reference proteome</keyword>
<dbReference type="FunFam" id="1.10.10.10:FF:000214">
    <property type="entry name" value="Methylated-DNA--protein-cysteine methyltransferase"/>
    <property type="match status" value="1"/>
</dbReference>
<evidence type="ECO:0000313" key="13">
    <source>
        <dbReference type="Proteomes" id="UP000279799"/>
    </source>
</evidence>
<dbReference type="Pfam" id="PF02870">
    <property type="entry name" value="Methyltransf_1N"/>
    <property type="match status" value="1"/>
</dbReference>
<dbReference type="SUPFAM" id="SSF46767">
    <property type="entry name" value="Methylated DNA-protein cysteine methyltransferase, C-terminal domain"/>
    <property type="match status" value="1"/>
</dbReference>
<comment type="catalytic activity">
    <reaction evidence="8 9">
        <text>a 6-O-methyl-2'-deoxyguanosine in DNA + L-cysteinyl-[protein] = S-methyl-L-cysteinyl-[protein] + a 2'-deoxyguanosine in DNA</text>
        <dbReference type="Rhea" id="RHEA:24000"/>
        <dbReference type="Rhea" id="RHEA-COMP:10131"/>
        <dbReference type="Rhea" id="RHEA-COMP:10132"/>
        <dbReference type="Rhea" id="RHEA-COMP:11367"/>
        <dbReference type="Rhea" id="RHEA-COMP:11368"/>
        <dbReference type="ChEBI" id="CHEBI:29950"/>
        <dbReference type="ChEBI" id="CHEBI:82612"/>
        <dbReference type="ChEBI" id="CHEBI:85445"/>
        <dbReference type="ChEBI" id="CHEBI:85448"/>
        <dbReference type="EC" id="2.1.1.63"/>
    </reaction>
</comment>
<comment type="miscellaneous">
    <text evidence="9">This enzyme catalyzes only one turnover and therefore is not strictly catalytic. According to one definition, an enzyme is a biocatalyst that acts repeatedly and over many reaction cycles.</text>
</comment>
<dbReference type="Pfam" id="PF01035">
    <property type="entry name" value="DNA_binding_1"/>
    <property type="match status" value="1"/>
</dbReference>
<gene>
    <name evidence="12" type="primary">ogt</name>
    <name evidence="12" type="ORF">NCTC12871_00642</name>
</gene>
<dbReference type="EMBL" id="LR134510">
    <property type="protein sequence ID" value="VEJ09197.1"/>
    <property type="molecule type" value="Genomic_DNA"/>
</dbReference>
<keyword evidence="5 9" id="KW-0808">Transferase</keyword>
<dbReference type="PROSITE" id="PS00374">
    <property type="entry name" value="MGMT"/>
    <property type="match status" value="1"/>
</dbReference>
<name>A0A448TT36_9PAST</name>
<dbReference type="InterPro" id="IPR036631">
    <property type="entry name" value="MGMT_N_sf"/>
</dbReference>
<accession>A0A448TT36</accession>
<evidence type="ECO:0000259" key="10">
    <source>
        <dbReference type="Pfam" id="PF01035"/>
    </source>
</evidence>
<dbReference type="Gene3D" id="3.30.160.70">
    <property type="entry name" value="Methylated DNA-protein cysteine methyltransferase domain"/>
    <property type="match status" value="1"/>
</dbReference>
<keyword evidence="6 9" id="KW-0227">DNA damage</keyword>
<evidence type="ECO:0000256" key="1">
    <source>
        <dbReference type="ARBA" id="ARBA00001286"/>
    </source>
</evidence>
<feature type="active site" description="Nucleophile; methyl group acceptor" evidence="9">
    <location>
        <position position="130"/>
    </location>
</feature>
<evidence type="ECO:0000256" key="9">
    <source>
        <dbReference type="HAMAP-Rule" id="MF_00772"/>
    </source>
</evidence>
<evidence type="ECO:0000259" key="11">
    <source>
        <dbReference type="Pfam" id="PF02870"/>
    </source>
</evidence>
<dbReference type="Proteomes" id="UP000279799">
    <property type="component" value="Chromosome"/>
</dbReference>
<dbReference type="GO" id="GO:0005737">
    <property type="term" value="C:cytoplasm"/>
    <property type="evidence" value="ECO:0007669"/>
    <property type="project" value="UniProtKB-SubCell"/>
</dbReference>
<dbReference type="PANTHER" id="PTHR10815">
    <property type="entry name" value="METHYLATED-DNA--PROTEIN-CYSTEINE METHYLTRANSFERASE"/>
    <property type="match status" value="1"/>
</dbReference>
<dbReference type="CDD" id="cd06445">
    <property type="entry name" value="ATase"/>
    <property type="match status" value="1"/>
</dbReference>
<evidence type="ECO:0000256" key="6">
    <source>
        <dbReference type="ARBA" id="ARBA00022763"/>
    </source>
</evidence>
<keyword evidence="7 9" id="KW-0234">DNA repair</keyword>
<keyword evidence="3 9" id="KW-0963">Cytoplasm</keyword>
<dbReference type="KEGG" id="adp:NCTC12871_00642"/>
<dbReference type="InterPro" id="IPR014048">
    <property type="entry name" value="MethylDNA_cys_MeTrfase_DNA-bd"/>
</dbReference>
<evidence type="ECO:0000256" key="8">
    <source>
        <dbReference type="ARBA" id="ARBA00049348"/>
    </source>
</evidence>
<proteinExistence type="inferred from homology"/>
<dbReference type="GO" id="GO:0003908">
    <property type="term" value="F:methylated-DNA-[protein]-cysteine S-methyltransferase activity"/>
    <property type="evidence" value="ECO:0007669"/>
    <property type="project" value="UniProtKB-UniRule"/>
</dbReference>
<evidence type="ECO:0000256" key="5">
    <source>
        <dbReference type="ARBA" id="ARBA00022679"/>
    </source>
</evidence>
<organism evidence="12 13">
    <name type="scientific">Actinobacillus delphinicola</name>
    <dbReference type="NCBI Taxonomy" id="51161"/>
    <lineage>
        <taxon>Bacteria</taxon>
        <taxon>Pseudomonadati</taxon>
        <taxon>Pseudomonadota</taxon>
        <taxon>Gammaproteobacteria</taxon>
        <taxon>Pasteurellales</taxon>
        <taxon>Pasteurellaceae</taxon>
        <taxon>Actinobacillus</taxon>
    </lineage>
</organism>
<feature type="domain" description="Methylguanine DNA methyltransferase ribonuclease-like" evidence="11">
    <location>
        <begin position="2"/>
        <end position="73"/>
    </location>
</feature>
<evidence type="ECO:0000256" key="4">
    <source>
        <dbReference type="ARBA" id="ARBA00022603"/>
    </source>
</evidence>
<feature type="domain" description="Methylated-DNA-[protein]-cysteine S-methyltransferase DNA binding" evidence="10">
    <location>
        <begin position="79"/>
        <end position="158"/>
    </location>
</feature>
<comment type="catalytic activity">
    <reaction evidence="1 9">
        <text>a 4-O-methyl-thymidine in DNA + L-cysteinyl-[protein] = a thymidine in DNA + S-methyl-L-cysteinyl-[protein]</text>
        <dbReference type="Rhea" id="RHEA:53428"/>
        <dbReference type="Rhea" id="RHEA-COMP:10131"/>
        <dbReference type="Rhea" id="RHEA-COMP:10132"/>
        <dbReference type="Rhea" id="RHEA-COMP:13555"/>
        <dbReference type="Rhea" id="RHEA-COMP:13556"/>
        <dbReference type="ChEBI" id="CHEBI:29950"/>
        <dbReference type="ChEBI" id="CHEBI:82612"/>
        <dbReference type="ChEBI" id="CHEBI:137386"/>
        <dbReference type="ChEBI" id="CHEBI:137387"/>
        <dbReference type="EC" id="2.1.1.63"/>
    </reaction>
</comment>